<comment type="subcellular location">
    <subcellularLocation>
        <location evidence="1">Membrane</location>
        <topology evidence="1">Multi-pass membrane protein</topology>
    </subcellularLocation>
</comment>
<dbReference type="InterPro" id="IPR023395">
    <property type="entry name" value="MCP_dom_sf"/>
</dbReference>
<feature type="repeat" description="Solcar" evidence="4">
    <location>
        <begin position="211"/>
        <end position="296"/>
    </location>
</feature>
<comment type="caution">
    <text evidence="6">The sequence shown here is derived from an EMBL/GenBank/DDBJ whole genome shotgun (WGS) entry which is preliminary data.</text>
</comment>
<evidence type="ECO:0000256" key="4">
    <source>
        <dbReference type="PROSITE-ProRule" id="PRU00282"/>
    </source>
</evidence>
<dbReference type="InterPro" id="IPR053017">
    <property type="entry name" value="Mito_Cit/Oxoglu_Carrier"/>
</dbReference>
<dbReference type="EMBL" id="BLQM01000127">
    <property type="protein sequence ID" value="GMH67071.1"/>
    <property type="molecule type" value="Genomic_DNA"/>
</dbReference>
<name>A0A9W7A6X5_9STRA</name>
<dbReference type="AlphaFoldDB" id="A0A9W7A6X5"/>
<evidence type="ECO:0000256" key="5">
    <source>
        <dbReference type="RuleBase" id="RU000488"/>
    </source>
</evidence>
<dbReference type="InterPro" id="IPR018108">
    <property type="entry name" value="MCP_transmembrane"/>
</dbReference>
<sequence>MNVIVSYMSATMKSSDGVLLKSRVPAYEKILIGPLCVLGEMATGGHYIEVLRLAKQMSPQTYPQIHSTLVSESGLLGAFYRGMIPWGLIQCVKGLPVLFVQGETKHLLSNHTPFPQSRIEPLSGIAGGIAQAFFVCPTQKLKVMAIADPKYSVMKPINVIKSVVNDIGLTGLYDGLAAMCLRRGMDWMIRFTVSAKVNLYVRSLKDDPTEPLKLHELMGCGIVGGAFSAITHPIDCVITNSQKPSYVGSKDPISVAKVIYRESGAAGFGRGLAPKILDNSYHTMWMYGIGTFIYECVGQWTRKE</sequence>
<keyword evidence="3 4" id="KW-0472">Membrane</keyword>
<dbReference type="PANTHER" id="PTHR46982:SF1">
    <property type="entry name" value="CITRATE_OXOGLUTARATE CARRIER PROTEIN"/>
    <property type="match status" value="1"/>
</dbReference>
<dbReference type="Proteomes" id="UP001162640">
    <property type="component" value="Unassembled WGS sequence"/>
</dbReference>
<dbReference type="Pfam" id="PF00153">
    <property type="entry name" value="Mito_carr"/>
    <property type="match status" value="2"/>
</dbReference>
<organism evidence="6 7">
    <name type="scientific">Triparma laevis f. inornata</name>
    <dbReference type="NCBI Taxonomy" id="1714386"/>
    <lineage>
        <taxon>Eukaryota</taxon>
        <taxon>Sar</taxon>
        <taxon>Stramenopiles</taxon>
        <taxon>Ochrophyta</taxon>
        <taxon>Bolidophyceae</taxon>
        <taxon>Parmales</taxon>
        <taxon>Triparmaceae</taxon>
        <taxon>Triparma</taxon>
    </lineage>
</organism>
<evidence type="ECO:0000256" key="3">
    <source>
        <dbReference type="ARBA" id="ARBA00023136"/>
    </source>
</evidence>
<dbReference type="PROSITE" id="PS50920">
    <property type="entry name" value="SOLCAR"/>
    <property type="match status" value="2"/>
</dbReference>
<dbReference type="PANTHER" id="PTHR46982">
    <property type="entry name" value="CITRATE/OXOGLUTARATE CARRIER PROTEIN"/>
    <property type="match status" value="1"/>
</dbReference>
<evidence type="ECO:0000256" key="1">
    <source>
        <dbReference type="ARBA" id="ARBA00004141"/>
    </source>
</evidence>
<keyword evidence="2 4" id="KW-0812">Transmembrane</keyword>
<dbReference type="GO" id="GO:0005371">
    <property type="term" value="F:tricarboxylate secondary active transmembrane transporter activity"/>
    <property type="evidence" value="ECO:0007669"/>
    <property type="project" value="TreeGrafter"/>
</dbReference>
<evidence type="ECO:0000256" key="2">
    <source>
        <dbReference type="ARBA" id="ARBA00022692"/>
    </source>
</evidence>
<reference evidence="7" key="1">
    <citation type="journal article" date="2023" name="Commun. Biol.">
        <title>Genome analysis of Parmales, the sister group of diatoms, reveals the evolutionary specialization of diatoms from phago-mixotrophs to photoautotrophs.</title>
        <authorList>
            <person name="Ban H."/>
            <person name="Sato S."/>
            <person name="Yoshikawa S."/>
            <person name="Yamada K."/>
            <person name="Nakamura Y."/>
            <person name="Ichinomiya M."/>
            <person name="Sato N."/>
            <person name="Blanc-Mathieu R."/>
            <person name="Endo H."/>
            <person name="Kuwata A."/>
            <person name="Ogata H."/>
        </authorList>
    </citation>
    <scope>NUCLEOTIDE SEQUENCE [LARGE SCALE GENOMIC DNA]</scope>
</reference>
<evidence type="ECO:0000313" key="6">
    <source>
        <dbReference type="EMBL" id="GMH67071.1"/>
    </source>
</evidence>
<accession>A0A9W7A6X5</accession>
<dbReference type="GO" id="GO:0015742">
    <property type="term" value="P:alpha-ketoglutarate transport"/>
    <property type="evidence" value="ECO:0007669"/>
    <property type="project" value="TreeGrafter"/>
</dbReference>
<gene>
    <name evidence="6" type="ORF">TL16_g04587</name>
</gene>
<dbReference type="SUPFAM" id="SSF103506">
    <property type="entry name" value="Mitochondrial carrier"/>
    <property type="match status" value="1"/>
</dbReference>
<comment type="similarity">
    <text evidence="5">Belongs to the mitochondrial carrier (TC 2.A.29) family.</text>
</comment>
<keyword evidence="5" id="KW-0813">Transport</keyword>
<evidence type="ECO:0008006" key="8">
    <source>
        <dbReference type="Google" id="ProtNLM"/>
    </source>
</evidence>
<feature type="repeat" description="Solcar" evidence="4">
    <location>
        <begin position="118"/>
        <end position="200"/>
    </location>
</feature>
<dbReference type="GO" id="GO:0016020">
    <property type="term" value="C:membrane"/>
    <property type="evidence" value="ECO:0007669"/>
    <property type="project" value="UniProtKB-SubCell"/>
</dbReference>
<dbReference type="Gene3D" id="1.50.40.10">
    <property type="entry name" value="Mitochondrial carrier domain"/>
    <property type="match status" value="1"/>
</dbReference>
<protein>
    <recommendedName>
        <fullName evidence="8">Mitochondrial carrier protein</fullName>
    </recommendedName>
</protein>
<dbReference type="GO" id="GO:0005739">
    <property type="term" value="C:mitochondrion"/>
    <property type="evidence" value="ECO:0007669"/>
    <property type="project" value="TreeGrafter"/>
</dbReference>
<proteinExistence type="inferred from homology"/>
<dbReference type="GO" id="GO:0006843">
    <property type="term" value="P:mitochondrial citrate transmembrane transport"/>
    <property type="evidence" value="ECO:0007669"/>
    <property type="project" value="TreeGrafter"/>
</dbReference>
<evidence type="ECO:0000313" key="7">
    <source>
        <dbReference type="Proteomes" id="UP001162640"/>
    </source>
</evidence>